<dbReference type="Gene3D" id="1.10.287.470">
    <property type="entry name" value="Helix hairpin bin"/>
    <property type="match status" value="1"/>
</dbReference>
<evidence type="ECO:0000259" key="7">
    <source>
        <dbReference type="Pfam" id="PF25876"/>
    </source>
</evidence>
<protein>
    <submittedName>
        <fullName evidence="11">Uncharacterized protein</fullName>
    </submittedName>
</protein>
<evidence type="ECO:0000256" key="3">
    <source>
        <dbReference type="ARBA" id="ARBA00022475"/>
    </source>
</evidence>
<dbReference type="RefSeq" id="WP_064286210.1">
    <property type="nucleotide sequence ID" value="NZ_LXKA01000243.1"/>
</dbReference>
<keyword evidence="6" id="KW-0812">Transmembrane</keyword>
<dbReference type="OrthoDB" id="9783047at2"/>
<dbReference type="InterPro" id="IPR058626">
    <property type="entry name" value="MdtA-like_b-barrel"/>
</dbReference>
<dbReference type="SUPFAM" id="SSF111369">
    <property type="entry name" value="HlyD-like secretion proteins"/>
    <property type="match status" value="1"/>
</dbReference>
<dbReference type="InterPro" id="IPR058624">
    <property type="entry name" value="MdtA-like_HH"/>
</dbReference>
<evidence type="ECO:0000256" key="2">
    <source>
        <dbReference type="ARBA" id="ARBA00009477"/>
    </source>
</evidence>
<reference evidence="11 12" key="1">
    <citation type="submission" date="2016-04" db="EMBL/GenBank/DDBJ databases">
        <title>Reclassification of Paraburkholderia panaciterrae (Farh et al. 2015) Dobritsa &amp; Samadpour 2016 as a later homotypic synonym of Paraburkholderia ginsengiterrae (Farh et al. 2015) Dobritsa &amp; Samadpour 2016.</title>
        <authorList>
            <person name="Dobritsa A.P."/>
            <person name="Kutumbaka K."/>
            <person name="Samadpour M."/>
        </authorList>
    </citation>
    <scope>NUCLEOTIDE SEQUENCE [LARGE SCALE GENOMIC DNA]</scope>
    <source>
        <strain evidence="11 12">DCY85</strain>
    </source>
</reference>
<dbReference type="STRING" id="1462993.A6V36_14850"/>
<dbReference type="InterPro" id="IPR058637">
    <property type="entry name" value="YknX-like_C"/>
</dbReference>
<dbReference type="Pfam" id="PF25944">
    <property type="entry name" value="Beta-barrel_RND"/>
    <property type="match status" value="1"/>
</dbReference>
<feature type="transmembrane region" description="Helical" evidence="6">
    <location>
        <begin position="20"/>
        <end position="36"/>
    </location>
</feature>
<dbReference type="AlphaFoldDB" id="A0A1A9N754"/>
<dbReference type="Pfam" id="PF25917">
    <property type="entry name" value="BSH_RND"/>
    <property type="match status" value="1"/>
</dbReference>
<accession>A0A1A9N754</accession>
<feature type="domain" description="Multidrug resistance protein MdtA-like alpha-helical hairpin" evidence="7">
    <location>
        <begin position="117"/>
        <end position="187"/>
    </location>
</feature>
<name>A0A1A9N754_9BURK</name>
<dbReference type="EMBL" id="LXKA01000243">
    <property type="protein sequence ID" value="OAJ59955.1"/>
    <property type="molecule type" value="Genomic_DNA"/>
</dbReference>
<dbReference type="InterPro" id="IPR058625">
    <property type="entry name" value="MdtA-like_BSH"/>
</dbReference>
<dbReference type="Gene3D" id="2.40.50.100">
    <property type="match status" value="1"/>
</dbReference>
<evidence type="ECO:0000259" key="8">
    <source>
        <dbReference type="Pfam" id="PF25917"/>
    </source>
</evidence>
<keyword evidence="4" id="KW-0997">Cell inner membrane</keyword>
<evidence type="ECO:0000256" key="6">
    <source>
        <dbReference type="SAM" id="Phobius"/>
    </source>
</evidence>
<comment type="caution">
    <text evidence="11">The sequence shown here is derived from an EMBL/GenBank/DDBJ whole genome shotgun (WGS) entry which is preliminary data.</text>
</comment>
<organism evidence="11 12">
    <name type="scientific">Paraburkholderia ginsengiterrae</name>
    <dbReference type="NCBI Taxonomy" id="1462993"/>
    <lineage>
        <taxon>Bacteria</taxon>
        <taxon>Pseudomonadati</taxon>
        <taxon>Pseudomonadota</taxon>
        <taxon>Betaproteobacteria</taxon>
        <taxon>Burkholderiales</taxon>
        <taxon>Burkholderiaceae</taxon>
        <taxon>Paraburkholderia</taxon>
    </lineage>
</organism>
<feature type="domain" description="Multidrug resistance protein MdtA-like beta-barrel" evidence="9">
    <location>
        <begin position="224"/>
        <end position="305"/>
    </location>
</feature>
<comment type="subcellular location">
    <subcellularLocation>
        <location evidence="1">Cell membrane</location>
    </subcellularLocation>
</comment>
<keyword evidence="5 6" id="KW-0472">Membrane</keyword>
<gene>
    <name evidence="11" type="ORF">A6V37_26235</name>
</gene>
<dbReference type="Gene3D" id="2.40.30.170">
    <property type="match status" value="1"/>
</dbReference>
<dbReference type="PANTHER" id="PTHR30469">
    <property type="entry name" value="MULTIDRUG RESISTANCE PROTEIN MDTA"/>
    <property type="match status" value="1"/>
</dbReference>
<evidence type="ECO:0000313" key="12">
    <source>
        <dbReference type="Proteomes" id="UP000078116"/>
    </source>
</evidence>
<feature type="domain" description="YknX-like C-terminal permuted SH3-like" evidence="10">
    <location>
        <begin position="312"/>
        <end position="378"/>
    </location>
</feature>
<evidence type="ECO:0000256" key="4">
    <source>
        <dbReference type="ARBA" id="ARBA00022519"/>
    </source>
</evidence>
<evidence type="ECO:0000256" key="1">
    <source>
        <dbReference type="ARBA" id="ARBA00004236"/>
    </source>
</evidence>
<comment type="similarity">
    <text evidence="2">Belongs to the membrane fusion protein (MFP) (TC 8.A.1) family.</text>
</comment>
<keyword evidence="3" id="KW-1003">Cell membrane</keyword>
<evidence type="ECO:0000256" key="5">
    <source>
        <dbReference type="ARBA" id="ARBA00023136"/>
    </source>
</evidence>
<dbReference type="PANTHER" id="PTHR30469:SF36">
    <property type="entry name" value="BLL3903 PROTEIN"/>
    <property type="match status" value="1"/>
</dbReference>
<sequence length="401" mass="42060">MSQAIEEVCVERLSRRRWRVVFGVASVAALALGWGLRITPRHAQPALPAPVPISAGHAIVTDFPVYVAAVGTVTPLNVTDVKVRVDGSLQRIAFTEGEDVKAGQVLAELDRGVLSAQLDQARAALSKDRASLENARFDLERYRKLGPIGAATAQSIDTAKARVDELQATVAADAAQVRNGRLQVGFTTLVAPFDGRAGAKEADVGAILHPGDAKGIVTVTQMEPIDVQFSVPQDVLPELLASRQAGALPVEVFAHAGGAPLSRGTLAFVDSHVDPATGEVMVKASFRNADRRLWPGQFVDARVRLRTDAGRVAVPSRAIVHTQDGSQVYVVDAHGNAGLRPVETGASADGMTEVKRGVARGDVVVFDGQSRLNPGVPVAPTIVDAKAAARAGAAADTDMPS</sequence>
<dbReference type="GO" id="GO:1990281">
    <property type="term" value="C:efflux pump complex"/>
    <property type="evidence" value="ECO:0007669"/>
    <property type="project" value="TreeGrafter"/>
</dbReference>
<evidence type="ECO:0000313" key="11">
    <source>
        <dbReference type="EMBL" id="OAJ59955.1"/>
    </source>
</evidence>
<evidence type="ECO:0000259" key="9">
    <source>
        <dbReference type="Pfam" id="PF25944"/>
    </source>
</evidence>
<feature type="domain" description="Multidrug resistance protein MdtA-like barrel-sandwich hybrid" evidence="8">
    <location>
        <begin position="78"/>
        <end position="220"/>
    </location>
</feature>
<keyword evidence="6" id="KW-1133">Transmembrane helix</keyword>
<dbReference type="InterPro" id="IPR006143">
    <property type="entry name" value="RND_pump_MFP"/>
</dbReference>
<proteinExistence type="inferred from homology"/>
<dbReference type="NCBIfam" id="TIGR01730">
    <property type="entry name" value="RND_mfp"/>
    <property type="match status" value="1"/>
</dbReference>
<dbReference type="Pfam" id="PF25989">
    <property type="entry name" value="YknX_C"/>
    <property type="match status" value="1"/>
</dbReference>
<dbReference type="Gene3D" id="2.40.420.20">
    <property type="match status" value="1"/>
</dbReference>
<dbReference type="GO" id="GO:0015562">
    <property type="term" value="F:efflux transmembrane transporter activity"/>
    <property type="evidence" value="ECO:0007669"/>
    <property type="project" value="TreeGrafter"/>
</dbReference>
<dbReference type="Pfam" id="PF25876">
    <property type="entry name" value="HH_MFP_RND"/>
    <property type="match status" value="1"/>
</dbReference>
<evidence type="ECO:0000259" key="10">
    <source>
        <dbReference type="Pfam" id="PF25989"/>
    </source>
</evidence>
<dbReference type="Proteomes" id="UP000078116">
    <property type="component" value="Unassembled WGS sequence"/>
</dbReference>